<dbReference type="STRING" id="33114.A0A2G2V600"/>
<dbReference type="InterPro" id="IPR001404">
    <property type="entry name" value="Hsp90_fam"/>
</dbReference>
<dbReference type="SUPFAM" id="SSF54211">
    <property type="entry name" value="Ribosomal protein S5 domain 2-like"/>
    <property type="match status" value="1"/>
</dbReference>
<organism evidence="3 4">
    <name type="scientific">Capsicum baccatum</name>
    <name type="common">Peruvian pepper</name>
    <dbReference type="NCBI Taxonomy" id="33114"/>
    <lineage>
        <taxon>Eukaryota</taxon>
        <taxon>Viridiplantae</taxon>
        <taxon>Streptophyta</taxon>
        <taxon>Embryophyta</taxon>
        <taxon>Tracheophyta</taxon>
        <taxon>Spermatophyta</taxon>
        <taxon>Magnoliopsida</taxon>
        <taxon>eudicotyledons</taxon>
        <taxon>Gunneridae</taxon>
        <taxon>Pentapetalae</taxon>
        <taxon>asterids</taxon>
        <taxon>lamiids</taxon>
        <taxon>Solanales</taxon>
        <taxon>Solanaceae</taxon>
        <taxon>Solanoideae</taxon>
        <taxon>Capsiceae</taxon>
        <taxon>Capsicum</taxon>
    </lineage>
</organism>
<evidence type="ECO:0000313" key="3">
    <source>
        <dbReference type="EMBL" id="PHT28420.1"/>
    </source>
</evidence>
<proteinExistence type="inferred from homology"/>
<dbReference type="GO" id="GO:0140662">
    <property type="term" value="F:ATP-dependent protein folding chaperone"/>
    <property type="evidence" value="ECO:0007669"/>
    <property type="project" value="InterPro"/>
</dbReference>
<keyword evidence="3" id="KW-0346">Stress response</keyword>
<evidence type="ECO:0000256" key="1">
    <source>
        <dbReference type="ARBA" id="ARBA00008239"/>
    </source>
</evidence>
<dbReference type="GO" id="GO:0051082">
    <property type="term" value="F:unfolded protein binding"/>
    <property type="evidence" value="ECO:0007669"/>
    <property type="project" value="InterPro"/>
</dbReference>
<keyword evidence="4" id="KW-1185">Reference proteome</keyword>
<protein>
    <submittedName>
        <fullName evidence="3">Heat shock protein 81-1</fullName>
    </submittedName>
</protein>
<dbReference type="Gene3D" id="3.30.230.80">
    <property type="match status" value="1"/>
</dbReference>
<dbReference type="EMBL" id="MLFT02000220">
    <property type="protein sequence ID" value="PHT28420.1"/>
    <property type="molecule type" value="Genomic_DNA"/>
</dbReference>
<gene>
    <name evidence="3" type="ORF">CQW23_31977</name>
</gene>
<evidence type="ECO:0000313" key="4">
    <source>
        <dbReference type="Proteomes" id="UP000224567"/>
    </source>
</evidence>
<dbReference type="Pfam" id="PF00183">
    <property type="entry name" value="HSP90"/>
    <property type="match status" value="1"/>
</dbReference>
<dbReference type="InterPro" id="IPR020568">
    <property type="entry name" value="Ribosomal_Su5_D2-typ_SF"/>
</dbReference>
<dbReference type="AlphaFoldDB" id="A0A2G2V600"/>
<reference evidence="3 4" key="1">
    <citation type="journal article" date="2017" name="Genome Biol.">
        <title>New reference genome sequences of hot pepper reveal the massive evolution of plant disease-resistance genes by retroduplication.</title>
        <authorList>
            <person name="Kim S."/>
            <person name="Park J."/>
            <person name="Yeom S.I."/>
            <person name="Kim Y.M."/>
            <person name="Seo E."/>
            <person name="Kim K.T."/>
            <person name="Kim M.S."/>
            <person name="Lee J.M."/>
            <person name="Cheong K."/>
            <person name="Shin H.S."/>
            <person name="Kim S.B."/>
            <person name="Han K."/>
            <person name="Lee J."/>
            <person name="Park M."/>
            <person name="Lee H.A."/>
            <person name="Lee H.Y."/>
            <person name="Lee Y."/>
            <person name="Oh S."/>
            <person name="Lee J.H."/>
            <person name="Choi E."/>
            <person name="Choi E."/>
            <person name="Lee S.E."/>
            <person name="Jeon J."/>
            <person name="Kim H."/>
            <person name="Choi G."/>
            <person name="Song H."/>
            <person name="Lee J."/>
            <person name="Lee S.C."/>
            <person name="Kwon J.K."/>
            <person name="Lee H.Y."/>
            <person name="Koo N."/>
            <person name="Hong Y."/>
            <person name="Kim R.W."/>
            <person name="Kang W.H."/>
            <person name="Huh J.H."/>
            <person name="Kang B.C."/>
            <person name="Yang T.J."/>
            <person name="Lee Y.H."/>
            <person name="Bennetzen J.L."/>
            <person name="Choi D."/>
        </authorList>
    </citation>
    <scope>NUCLEOTIDE SEQUENCE [LARGE SCALE GENOMIC DNA]</scope>
    <source>
        <strain evidence="4">cv. PBC81</strain>
    </source>
</reference>
<dbReference type="Proteomes" id="UP000224567">
    <property type="component" value="Unassembled WGS sequence"/>
</dbReference>
<dbReference type="PANTHER" id="PTHR11528">
    <property type="entry name" value="HEAT SHOCK PROTEIN 90 FAMILY MEMBER"/>
    <property type="match status" value="1"/>
</dbReference>
<dbReference type="GO" id="GO:0005524">
    <property type="term" value="F:ATP binding"/>
    <property type="evidence" value="ECO:0007669"/>
    <property type="project" value="InterPro"/>
</dbReference>
<accession>A0A2G2V600</accession>
<reference evidence="4" key="2">
    <citation type="journal article" date="2017" name="J. Anim. Genet.">
        <title>Multiple reference genome sequences of hot pepper reveal the massive evolution of plant disease resistance genes by retroduplication.</title>
        <authorList>
            <person name="Kim S."/>
            <person name="Park J."/>
            <person name="Yeom S.-I."/>
            <person name="Kim Y.-M."/>
            <person name="Seo E."/>
            <person name="Kim K.-T."/>
            <person name="Kim M.-S."/>
            <person name="Lee J.M."/>
            <person name="Cheong K."/>
            <person name="Shin H.-S."/>
            <person name="Kim S.-B."/>
            <person name="Han K."/>
            <person name="Lee J."/>
            <person name="Park M."/>
            <person name="Lee H.-A."/>
            <person name="Lee H.-Y."/>
            <person name="Lee Y."/>
            <person name="Oh S."/>
            <person name="Lee J.H."/>
            <person name="Choi E."/>
            <person name="Choi E."/>
            <person name="Lee S.E."/>
            <person name="Jeon J."/>
            <person name="Kim H."/>
            <person name="Choi G."/>
            <person name="Song H."/>
            <person name="Lee J."/>
            <person name="Lee S.-C."/>
            <person name="Kwon J.-K."/>
            <person name="Lee H.-Y."/>
            <person name="Koo N."/>
            <person name="Hong Y."/>
            <person name="Kim R.W."/>
            <person name="Kang W.-H."/>
            <person name="Huh J.H."/>
            <person name="Kang B.-C."/>
            <person name="Yang T.-J."/>
            <person name="Lee Y.-H."/>
            <person name="Bennetzen J.L."/>
            <person name="Choi D."/>
        </authorList>
    </citation>
    <scope>NUCLEOTIDE SEQUENCE [LARGE SCALE GENOMIC DNA]</scope>
    <source>
        <strain evidence="4">cv. PBC81</strain>
    </source>
</reference>
<dbReference type="OrthoDB" id="1714277at2759"/>
<evidence type="ECO:0000256" key="2">
    <source>
        <dbReference type="ARBA" id="ARBA00023186"/>
    </source>
</evidence>
<dbReference type="GO" id="GO:0016887">
    <property type="term" value="F:ATP hydrolysis activity"/>
    <property type="evidence" value="ECO:0007669"/>
    <property type="project" value="InterPro"/>
</dbReference>
<comment type="caution">
    <text evidence="3">The sequence shown here is derived from an EMBL/GenBank/DDBJ whole genome shotgun (WGS) entry which is preliminary data.</text>
</comment>
<sequence length="221" mass="25476">MNVEIEQINSQENPQKLQKNNEAITKDNPHIVAGTIAGSPDSGNNNNSNSYLTFHEARNDGDDVMDDCDDVSNYTERYKCKNCKEKIRAWKMFIMNNCEELMPEYLRFVKGVVDSDYLSLNISRKMLQKNKILKISFSALRKDIVNVLDFMERLKNEEDQNAVNIADQIEELKSVLAFICTYIQLPYSDLEEFEDIMSAARQWVENLLRPILDDVDSNVGC</sequence>
<keyword evidence="2" id="KW-0143">Chaperone</keyword>
<name>A0A2G2V600_CAPBA</name>
<comment type="similarity">
    <text evidence="1">Belongs to the heat shock protein 90 family.</text>
</comment>